<dbReference type="GeneID" id="30985489"/>
<evidence type="ECO:0008006" key="3">
    <source>
        <dbReference type="Google" id="ProtNLM"/>
    </source>
</evidence>
<keyword evidence="2" id="KW-1185">Reference proteome</keyword>
<protein>
    <recommendedName>
        <fullName evidence="3">FIST domain-containing protein</fullName>
    </recommendedName>
</protein>
<sequence length="372" mass="40080">MFRALATASVRLLSYHARTSLNPVNYTLVRPPSFQSVLVLSTPSNLPKVIDEAVRLHQSSDVQIVVAGVDSLVPNSHRNGVAELWMKEQVTIANSVQVDERDDLKDAPKDSDGVNIVVARKNWKNIASRLRLVLEGATTTTIDLNLANTVFATGNLVTMFYLQPPAGSGEQANSGHTLCELTVRVPVAASAINTSDRLTPLYGPHDHFLVSDSVGNLVKKVNGQPASQFLENNRKLMDIASKDTEVYVKLYRANDPQKAYKHQVIAGGGGWGAKAAIIALSPDAKVANGDRIEFYMLTPQARWDASAGAVEVDEVRGKLAFEASFEQQHYEDSHHGAPAVLEGVFGCGSEDGFTIDGVGYNSAGERAVVTTG</sequence>
<accession>A0A1E4SQB5</accession>
<dbReference type="OrthoDB" id="4080562at2759"/>
<dbReference type="RefSeq" id="XP_020066724.1">
    <property type="nucleotide sequence ID" value="XM_020211353.1"/>
</dbReference>
<dbReference type="EMBL" id="KV453909">
    <property type="protein sequence ID" value="ODV81602.1"/>
    <property type="molecule type" value="Genomic_DNA"/>
</dbReference>
<name>A0A1E4SQB5_9ASCO</name>
<reference evidence="2" key="1">
    <citation type="submission" date="2016-05" db="EMBL/GenBank/DDBJ databases">
        <title>Comparative genomics of biotechnologically important yeasts.</title>
        <authorList>
            <consortium name="DOE Joint Genome Institute"/>
            <person name="Riley R."/>
            <person name="Haridas S."/>
            <person name="Wolfe K.H."/>
            <person name="Lopes M.R."/>
            <person name="Hittinger C.T."/>
            <person name="Goker M."/>
            <person name="Salamov A."/>
            <person name="Wisecaver J."/>
            <person name="Long T.M."/>
            <person name="Aerts A.L."/>
            <person name="Barry K."/>
            <person name="Choi C."/>
            <person name="Clum A."/>
            <person name="Coughlan A.Y."/>
            <person name="Deshpande S."/>
            <person name="Douglass A.P."/>
            <person name="Hanson S.J."/>
            <person name="Klenk H.-P."/>
            <person name="Labutti K."/>
            <person name="Lapidus A."/>
            <person name="Lindquist E."/>
            <person name="Lipzen A."/>
            <person name="Meier-Kolthoff J.P."/>
            <person name="Ohm R.A."/>
            <person name="Otillar R.P."/>
            <person name="Pangilinan J."/>
            <person name="Peng Y."/>
            <person name="Rokas A."/>
            <person name="Rosa C.A."/>
            <person name="Scheuner C."/>
            <person name="Sibirny A.A."/>
            <person name="Slot J.C."/>
            <person name="Stielow J.B."/>
            <person name="Sun H."/>
            <person name="Kurtzman C.P."/>
            <person name="Blackwell M."/>
            <person name="Grigoriev I.V."/>
            <person name="Jeffries T.W."/>
        </authorList>
    </citation>
    <scope>NUCLEOTIDE SEQUENCE [LARGE SCALE GENOMIC DNA]</scope>
    <source>
        <strain evidence="2">NRRL Y-17324</strain>
    </source>
</reference>
<gene>
    <name evidence="1" type="ORF">CANTADRAFT_87579</name>
</gene>
<organism evidence="1 2">
    <name type="scientific">Suhomyces tanzawaensis NRRL Y-17324</name>
    <dbReference type="NCBI Taxonomy" id="984487"/>
    <lineage>
        <taxon>Eukaryota</taxon>
        <taxon>Fungi</taxon>
        <taxon>Dikarya</taxon>
        <taxon>Ascomycota</taxon>
        <taxon>Saccharomycotina</taxon>
        <taxon>Pichiomycetes</taxon>
        <taxon>Debaryomycetaceae</taxon>
        <taxon>Suhomyces</taxon>
    </lineage>
</organism>
<evidence type="ECO:0000313" key="2">
    <source>
        <dbReference type="Proteomes" id="UP000094285"/>
    </source>
</evidence>
<proteinExistence type="predicted"/>
<dbReference type="AlphaFoldDB" id="A0A1E4SQB5"/>
<dbReference type="Proteomes" id="UP000094285">
    <property type="component" value="Unassembled WGS sequence"/>
</dbReference>
<evidence type="ECO:0000313" key="1">
    <source>
        <dbReference type="EMBL" id="ODV81602.1"/>
    </source>
</evidence>